<dbReference type="Gene3D" id="1.10.10.60">
    <property type="entry name" value="Homeodomain-like"/>
    <property type="match status" value="1"/>
</dbReference>
<dbReference type="GO" id="GO:0003700">
    <property type="term" value="F:DNA-binding transcription factor activity"/>
    <property type="evidence" value="ECO:0007669"/>
    <property type="project" value="TreeGrafter"/>
</dbReference>
<feature type="domain" description="HTH tetR-type" evidence="3">
    <location>
        <begin position="65"/>
        <end position="125"/>
    </location>
</feature>
<dbReference type="GO" id="GO:0045892">
    <property type="term" value="P:negative regulation of DNA-templated transcription"/>
    <property type="evidence" value="ECO:0007669"/>
    <property type="project" value="InterPro"/>
</dbReference>
<protein>
    <submittedName>
        <fullName evidence="4">Transcriptional regulator, TetR/AcrR family</fullName>
    </submittedName>
</protein>
<evidence type="ECO:0000256" key="2">
    <source>
        <dbReference type="PROSITE-ProRule" id="PRU00335"/>
    </source>
</evidence>
<gene>
    <name evidence="4" type="ORF">METD_I2413</name>
</gene>
<dbReference type="Proteomes" id="UP000008070">
    <property type="component" value="Chromosome"/>
</dbReference>
<dbReference type="HOGENOM" id="CLU_069356_1_0_5"/>
<feature type="DNA-binding region" description="H-T-H motif" evidence="2">
    <location>
        <begin position="88"/>
        <end position="107"/>
    </location>
</feature>
<dbReference type="AlphaFoldDB" id="C7CM37"/>
<organism evidence="4 5">
    <name type="scientific">Methylorubrum extorquens (strain DSM 6343 / CIP 106787 / DM4)</name>
    <name type="common">Methylobacterium extorquens</name>
    <dbReference type="NCBI Taxonomy" id="661410"/>
    <lineage>
        <taxon>Bacteria</taxon>
        <taxon>Pseudomonadati</taxon>
        <taxon>Pseudomonadota</taxon>
        <taxon>Alphaproteobacteria</taxon>
        <taxon>Hyphomicrobiales</taxon>
        <taxon>Methylobacteriaceae</taxon>
        <taxon>Methylorubrum</taxon>
    </lineage>
</organism>
<reference evidence="5" key="1">
    <citation type="journal article" date="2009" name="PLoS ONE">
        <title>Methylobacterium genome sequences: a reference blueprint to investigate microbial metabolism of C1 compounds from natural and industrial sources.</title>
        <authorList>
            <person name="Vuilleumier S."/>
            <person name="Chistoserdova L."/>
            <person name="Lee M.-C."/>
            <person name="Bringel F."/>
            <person name="Lajus A."/>
            <person name="Zhou Y."/>
            <person name="Gourion B."/>
            <person name="Barbe V."/>
            <person name="Chang J."/>
            <person name="Cruveiller S."/>
            <person name="Dossat C."/>
            <person name="Gillett W."/>
            <person name="Gruffaz C."/>
            <person name="Haugen E."/>
            <person name="Hourcade E."/>
            <person name="Levy R."/>
            <person name="Mangenot S."/>
            <person name="Muller E."/>
            <person name="Nadalig T."/>
            <person name="Pagni M."/>
            <person name="Penny C."/>
            <person name="Peyraud R."/>
            <person name="Robinson D.G."/>
            <person name="Roche D."/>
            <person name="Rouy Z."/>
            <person name="Saenampechek C."/>
            <person name="Salvignol G."/>
            <person name="Vallenet D."/>
            <person name="Wu Z."/>
            <person name="Marx C.J."/>
            <person name="Vorholt J.A."/>
            <person name="Olson M.V."/>
            <person name="Kaul R."/>
            <person name="Weissenbach J."/>
            <person name="Medigue C."/>
            <person name="Lidstrom M.E."/>
        </authorList>
    </citation>
    <scope>NUCLEOTIDE SEQUENCE [LARGE SCALE GENOMIC DNA]</scope>
    <source>
        <strain evidence="5">DSM 6343 / CIP 106787 / DM4</strain>
    </source>
</reference>
<evidence type="ECO:0000313" key="4">
    <source>
        <dbReference type="EMBL" id="CAX24020.1"/>
    </source>
</evidence>
<dbReference type="InterPro" id="IPR036271">
    <property type="entry name" value="Tet_transcr_reg_TetR-rel_C_sf"/>
</dbReference>
<keyword evidence="1 2" id="KW-0238">DNA-binding</keyword>
<dbReference type="EMBL" id="FP103042">
    <property type="protein sequence ID" value="CAX24020.1"/>
    <property type="molecule type" value="Genomic_DNA"/>
</dbReference>
<evidence type="ECO:0000313" key="5">
    <source>
        <dbReference type="Proteomes" id="UP000008070"/>
    </source>
</evidence>
<dbReference type="Pfam" id="PF08362">
    <property type="entry name" value="TetR_C_3"/>
    <property type="match status" value="1"/>
</dbReference>
<dbReference type="InterPro" id="IPR009057">
    <property type="entry name" value="Homeodomain-like_sf"/>
</dbReference>
<dbReference type="InterPro" id="IPR050109">
    <property type="entry name" value="HTH-type_TetR-like_transc_reg"/>
</dbReference>
<dbReference type="PANTHER" id="PTHR30055:SF196">
    <property type="entry name" value="HTH-TYPE TRANSCRIPTIONAL REGULATOR RUTR"/>
    <property type="match status" value="1"/>
</dbReference>
<dbReference type="SUPFAM" id="SSF46689">
    <property type="entry name" value="Homeodomain-like"/>
    <property type="match status" value="1"/>
</dbReference>
<dbReference type="GO" id="GO:0000976">
    <property type="term" value="F:transcription cis-regulatory region binding"/>
    <property type="evidence" value="ECO:0007669"/>
    <property type="project" value="TreeGrafter"/>
</dbReference>
<dbReference type="Pfam" id="PF00440">
    <property type="entry name" value="TetR_N"/>
    <property type="match status" value="1"/>
</dbReference>
<dbReference type="Gene3D" id="1.10.357.10">
    <property type="entry name" value="Tetracycline Repressor, domain 2"/>
    <property type="match status" value="1"/>
</dbReference>
<dbReference type="InterPro" id="IPR013573">
    <property type="entry name" value="Tscrpt_reg_YcdC_C"/>
</dbReference>
<sequence>MRTGECLRPRGEDRRARPAVPAIGRARRIGYVIREPRGGGDGSGVSGVVGSEIGAPARRQRRDGALRREAVLDAGLEIFSTVGLHGASLDQIALRAGLSKTNLLYYFRTKEDLYVAVLRRVLDVWLDPLHALDAESEPAEALKRYIRSKITLSRDAPRASRLFCLEIVQGAPLLRAELEGPLRDLVEAKAAVLRGWIADGRIAPHDPRHLVFAIWAVTQHYADFAVQVEAITGRDLSDEAFFEQTVESTQRLILASLGLT</sequence>
<accession>C7CM37</accession>
<dbReference type="PANTHER" id="PTHR30055">
    <property type="entry name" value="HTH-TYPE TRANSCRIPTIONAL REGULATOR RUTR"/>
    <property type="match status" value="1"/>
</dbReference>
<dbReference type="NCBIfam" id="NF011584">
    <property type="entry name" value="PRK15008.1"/>
    <property type="match status" value="1"/>
</dbReference>
<evidence type="ECO:0000259" key="3">
    <source>
        <dbReference type="PROSITE" id="PS50977"/>
    </source>
</evidence>
<dbReference type="InterPro" id="IPR001647">
    <property type="entry name" value="HTH_TetR"/>
</dbReference>
<dbReference type="PROSITE" id="PS50977">
    <property type="entry name" value="HTH_TETR_2"/>
    <property type="match status" value="1"/>
</dbReference>
<name>C7CM37_METED</name>
<dbReference type="PRINTS" id="PR00455">
    <property type="entry name" value="HTHTETR"/>
</dbReference>
<proteinExistence type="predicted"/>
<dbReference type="SUPFAM" id="SSF48498">
    <property type="entry name" value="Tetracyclin repressor-like, C-terminal domain"/>
    <property type="match status" value="1"/>
</dbReference>
<evidence type="ECO:0000256" key="1">
    <source>
        <dbReference type="ARBA" id="ARBA00023125"/>
    </source>
</evidence>
<dbReference type="KEGG" id="mdi:METDI2413"/>